<name>A0A7X6JZW1_9RHOB</name>
<reference evidence="4 5" key="1">
    <citation type="submission" date="2020-04" db="EMBL/GenBank/DDBJ databases">
        <authorList>
            <person name="Yoon J."/>
        </authorList>
    </citation>
    <scope>NUCLEOTIDE SEQUENCE [LARGE SCALE GENOMIC DNA]</scope>
    <source>
        <strain evidence="4 5">KMU-115</strain>
    </source>
</reference>
<feature type="region of interest" description="Disordered" evidence="2">
    <location>
        <begin position="1"/>
        <end position="23"/>
    </location>
</feature>
<dbReference type="InterPro" id="IPR006894">
    <property type="entry name" value="HupH_Hydgase_express_prot_C"/>
</dbReference>
<organism evidence="4 5">
    <name type="scientific">Roseicyclus persicicus</name>
    <dbReference type="NCBI Taxonomy" id="2650661"/>
    <lineage>
        <taxon>Bacteria</taxon>
        <taxon>Pseudomonadati</taxon>
        <taxon>Pseudomonadota</taxon>
        <taxon>Alphaproteobacteria</taxon>
        <taxon>Rhodobacterales</taxon>
        <taxon>Roseobacteraceae</taxon>
        <taxon>Roseicyclus</taxon>
    </lineage>
</organism>
<comment type="caution">
    <text evidence="4">The sequence shown here is derived from an EMBL/GenBank/DDBJ whole genome shotgun (WGS) entry which is preliminary data.</text>
</comment>
<gene>
    <name evidence="4" type="ORF">HCU73_15370</name>
</gene>
<dbReference type="EMBL" id="JAAZQQ010000006">
    <property type="protein sequence ID" value="NKX45974.1"/>
    <property type="molecule type" value="Genomic_DNA"/>
</dbReference>
<dbReference type="InterPro" id="IPR038527">
    <property type="entry name" value="HupH_C_sf"/>
</dbReference>
<comment type="similarity">
    <text evidence="1">Belongs to the HupH/HyaF family.</text>
</comment>
<dbReference type="Gene3D" id="3.30.1370.140">
    <property type="entry name" value="HupH hydrogenase expression protein, C-terminal domain"/>
    <property type="match status" value="2"/>
</dbReference>
<accession>A0A7X6JZW1</accession>
<dbReference type="RefSeq" id="WP_168624368.1">
    <property type="nucleotide sequence ID" value="NZ_JAAZQQ010000006.1"/>
</dbReference>
<protein>
    <submittedName>
        <fullName evidence="4">Hydrogenase expression/formation protein</fullName>
    </submittedName>
</protein>
<proteinExistence type="inferred from homology"/>
<dbReference type="AlphaFoldDB" id="A0A7X6JZW1"/>
<evidence type="ECO:0000313" key="4">
    <source>
        <dbReference type="EMBL" id="NKX45974.1"/>
    </source>
</evidence>
<evidence type="ECO:0000259" key="3">
    <source>
        <dbReference type="Pfam" id="PF04809"/>
    </source>
</evidence>
<dbReference type="Proteomes" id="UP000526408">
    <property type="component" value="Unassembled WGS sequence"/>
</dbReference>
<evidence type="ECO:0000313" key="5">
    <source>
        <dbReference type="Proteomes" id="UP000526408"/>
    </source>
</evidence>
<keyword evidence="5" id="KW-1185">Reference proteome</keyword>
<sequence>MPADFHLPPMGFGPGSQPDPSGEELTYMSMPQDMMVYAPHYPEIENSSAVGPALILLRQVAGACARVAAGGATERFETGGLDAANRALIAETLGTGEVSVKIRTIPAIAAQESRFAGVWVLSGLDHDAIEVGPIPSRALSPGLTPRRAARGAEAPRAGAVINAPPIYAELADKSASWAGKDDLHVVNLSLLPHTPEDLVWLDAALGEGAVTILSRGYGNCRITATALPHVWRVQFFNSMDSLILDTFEVTAMPEVALAAPEDLADSSSRLLKVLEAIA</sequence>
<evidence type="ECO:0000256" key="2">
    <source>
        <dbReference type="SAM" id="MobiDB-lite"/>
    </source>
</evidence>
<dbReference type="Pfam" id="PF04809">
    <property type="entry name" value="HupH_C"/>
    <property type="match status" value="1"/>
</dbReference>
<evidence type="ECO:0000256" key="1">
    <source>
        <dbReference type="ARBA" id="ARBA00010832"/>
    </source>
</evidence>
<feature type="domain" description="HupH hydrogenase expression protein C-terminal" evidence="3">
    <location>
        <begin position="160"/>
        <end position="276"/>
    </location>
</feature>